<name>A0A4Q1HIQ5_9BURK</name>
<dbReference type="SUPFAM" id="SSF51445">
    <property type="entry name" value="(Trans)glycosidases"/>
    <property type="match status" value="1"/>
</dbReference>
<reference evidence="1 2" key="1">
    <citation type="journal article" date="2017" name="Int. J. Syst. Evol. Microbiol.">
        <title>Achromobacter aloeverae sp. nov., isolated from the root of Aloe vera (L.) Burm.f.</title>
        <authorList>
            <person name="Kuncharoen N."/>
            <person name="Muramatsu Y."/>
            <person name="Shibata C."/>
            <person name="Kamakura Y."/>
            <person name="Nakagawa Y."/>
            <person name="Tanasupawat S."/>
        </authorList>
    </citation>
    <scope>NUCLEOTIDE SEQUENCE [LARGE SCALE GENOMIC DNA]</scope>
    <source>
        <strain evidence="1 2">AVA-1</strain>
    </source>
</reference>
<protein>
    <submittedName>
        <fullName evidence="1">Beta-glucosidase</fullName>
    </submittedName>
</protein>
<dbReference type="OrthoDB" id="9816564at2"/>
<dbReference type="Gene3D" id="3.20.20.80">
    <property type="entry name" value="Glycosidases"/>
    <property type="match status" value="1"/>
</dbReference>
<dbReference type="EMBL" id="PYAL01000004">
    <property type="protein sequence ID" value="RXN88088.1"/>
    <property type="molecule type" value="Genomic_DNA"/>
</dbReference>
<organism evidence="1 2">
    <name type="scientific">Achromobacter aloeverae</name>
    <dbReference type="NCBI Taxonomy" id="1750518"/>
    <lineage>
        <taxon>Bacteria</taxon>
        <taxon>Pseudomonadati</taxon>
        <taxon>Pseudomonadota</taxon>
        <taxon>Betaproteobacteria</taxon>
        <taxon>Burkholderiales</taxon>
        <taxon>Alcaligenaceae</taxon>
        <taxon>Achromobacter</taxon>
    </lineage>
</organism>
<dbReference type="InterPro" id="IPR017853">
    <property type="entry name" value="GH"/>
</dbReference>
<evidence type="ECO:0000313" key="1">
    <source>
        <dbReference type="EMBL" id="RXN88088.1"/>
    </source>
</evidence>
<dbReference type="AlphaFoldDB" id="A0A4Q1HIQ5"/>
<sequence>MQTPYASFMQGGFECSCLRFSDGRQLDMIAATGHDRHASRDYGAMALHGIRSVRDGLRWHLIGASPNSYDWSSLRPLVAAANEHDIQVTWDLCHYGWPAWLDIWSARFPEAFARYAAAAARTLGALSRQPPLYSVMNEISFWSWAGGQMGNFGPTETGRGADLKRQLARAAIQASEAILEVDARARLVAPEPLIAVHPGEDGDVEAARAHHDAQYEAWDMLCGRIEPELGGSAALLDIVGVNFYPYNQWRLDGPTVRQGEPAYRPLRELLGNVHRRYGRPIVISETGAEGVNRPGWLQYVADEVAAAMRAGVPMAGICLYPVTDYPGWEDGRHCPTGLLGLASETGERPVCVELAATVLRLSERFRLQPCVA</sequence>
<proteinExistence type="predicted"/>
<gene>
    <name evidence="1" type="ORF">C7R54_16095</name>
</gene>
<keyword evidence="2" id="KW-1185">Reference proteome</keyword>
<accession>A0A4Q1HIQ5</accession>
<comment type="caution">
    <text evidence="1">The sequence shown here is derived from an EMBL/GenBank/DDBJ whole genome shotgun (WGS) entry which is preliminary data.</text>
</comment>
<dbReference type="RefSeq" id="WP_129151454.1">
    <property type="nucleotide sequence ID" value="NZ_JBHSDO010000011.1"/>
</dbReference>
<dbReference type="Proteomes" id="UP000290849">
    <property type="component" value="Unassembled WGS sequence"/>
</dbReference>
<evidence type="ECO:0000313" key="2">
    <source>
        <dbReference type="Proteomes" id="UP000290849"/>
    </source>
</evidence>